<dbReference type="GO" id="GO:0009103">
    <property type="term" value="P:lipopolysaccharide biosynthetic process"/>
    <property type="evidence" value="ECO:0007669"/>
    <property type="project" value="UniProtKB-ARBA"/>
</dbReference>
<sequence>MKTDSGGRDYKSKYTEKSITGRKADREYKAQPYIAAGISGRGGPVTVLERLCTVFVQFLFGAVLLFLIAISATVTCSVYGGEEKVQYGPDQPVVHILLLIAFLAAGVWFYRKRRIGADRFSLTVRQYRRLIIAVAGFYLIWLLITMYWPNSDQRMAMESARSLLSGDYSPWDAVGFVYSSPMVPLGYAYTYPSQNGLILFLAVIVMIFRDLTPYAVQILNIGFLFGGVYFLSCLAVRLFGLKSIRGILILTFACLPFAFYITFVYGTMPGFCLSSAALYFVYRYIETEKLSRFFIAAVTAAVSVLLKSNYLIVLVALVIYLLSEGVFRRKARFLAAAVLMILVYMGSGRLMNMVLEQATGRPVSGGIPMTAWVEMGLQEGSRGPGWYNGYNVSVFAGNDDDTEKTKEAIREDLMDTITQFAAQPEEAADFFLRKAQSIWAEPTFQSLWIQEVKGGSWLLPGMTDSLLKEGGLLNRLYLGVCNWFQTFIYMGAFLFLLFAGRKLRWEQLIPAVIFIGGFLFHMAWEGKGQYTICYFILLIPYAYAGFGQTIQWLAGSRGGQETGLHKTI</sequence>
<keyword evidence="5 8" id="KW-0812">Transmembrane</keyword>
<accession>A0AAW5FAQ5</accession>
<feature type="transmembrane region" description="Helical" evidence="8">
    <location>
        <begin position="529"/>
        <end position="547"/>
    </location>
</feature>
<feature type="transmembrane region" description="Helical" evidence="8">
    <location>
        <begin position="92"/>
        <end position="110"/>
    </location>
</feature>
<keyword evidence="3" id="KW-0328">Glycosyltransferase</keyword>
<protein>
    <submittedName>
        <fullName evidence="9">Glycosyltransferase family 39 protein</fullName>
    </submittedName>
</protein>
<dbReference type="InterPro" id="IPR050297">
    <property type="entry name" value="LipidA_mod_glycosyltrf_83"/>
</dbReference>
<reference evidence="9" key="1">
    <citation type="journal article" date="2022" name="Cell Host Microbe">
        <title>Colonization of the live biotherapeutic product VE303 and modulation of the microbiota and metabolites in healthy volunteers.</title>
        <authorList>
            <person name="Dsouza M."/>
            <person name="Menon R."/>
            <person name="Crossette E."/>
            <person name="Bhattarai S.K."/>
            <person name="Schneider J."/>
            <person name="Kim Y.G."/>
            <person name="Reddy S."/>
            <person name="Caballero S."/>
            <person name="Felix C."/>
            <person name="Cornacchione L."/>
            <person name="Hendrickson J."/>
            <person name="Watson A.R."/>
            <person name="Minot S.S."/>
            <person name="Greenfield N."/>
            <person name="Schopf L."/>
            <person name="Szabady R."/>
            <person name="Patarroyo J."/>
            <person name="Smith W."/>
            <person name="Harrison P."/>
            <person name="Kuijper E.J."/>
            <person name="Kelly C.P."/>
            <person name="Olle B."/>
            <person name="Bobilev D."/>
            <person name="Silber J.L."/>
            <person name="Bucci V."/>
            <person name="Roberts B."/>
            <person name="Faith J."/>
            <person name="Norman J.M."/>
        </authorList>
    </citation>
    <scope>NUCLEOTIDE SEQUENCE</scope>
    <source>
        <strain evidence="9">VE303-04</strain>
    </source>
</reference>
<evidence type="ECO:0000313" key="9">
    <source>
        <dbReference type="EMBL" id="MCK0088900.1"/>
    </source>
</evidence>
<comment type="subcellular location">
    <subcellularLocation>
        <location evidence="1">Cell membrane</location>
        <topology evidence="1">Multi-pass membrane protein</topology>
    </subcellularLocation>
</comment>
<feature type="transmembrane region" description="Helical" evidence="8">
    <location>
        <begin position="218"/>
        <end position="236"/>
    </location>
</feature>
<name>A0AAW5FAQ5_CLOSY</name>
<keyword evidence="6 8" id="KW-1133">Transmembrane helix</keyword>
<dbReference type="GO" id="GO:0016763">
    <property type="term" value="F:pentosyltransferase activity"/>
    <property type="evidence" value="ECO:0007669"/>
    <property type="project" value="TreeGrafter"/>
</dbReference>
<evidence type="ECO:0000256" key="7">
    <source>
        <dbReference type="ARBA" id="ARBA00023136"/>
    </source>
</evidence>
<evidence type="ECO:0000256" key="6">
    <source>
        <dbReference type="ARBA" id="ARBA00022989"/>
    </source>
</evidence>
<evidence type="ECO:0000256" key="3">
    <source>
        <dbReference type="ARBA" id="ARBA00022676"/>
    </source>
</evidence>
<feature type="transmembrane region" description="Helical" evidence="8">
    <location>
        <begin position="476"/>
        <end position="498"/>
    </location>
</feature>
<evidence type="ECO:0000256" key="4">
    <source>
        <dbReference type="ARBA" id="ARBA00022679"/>
    </source>
</evidence>
<evidence type="ECO:0000256" key="1">
    <source>
        <dbReference type="ARBA" id="ARBA00004651"/>
    </source>
</evidence>
<dbReference type="Proteomes" id="UP001203136">
    <property type="component" value="Unassembled WGS sequence"/>
</dbReference>
<feature type="transmembrane region" description="Helical" evidence="8">
    <location>
        <begin position="58"/>
        <end position="80"/>
    </location>
</feature>
<dbReference type="RefSeq" id="WP_247213361.1">
    <property type="nucleotide sequence ID" value="NZ_JAINVB010000002.1"/>
</dbReference>
<evidence type="ECO:0000256" key="8">
    <source>
        <dbReference type="SAM" id="Phobius"/>
    </source>
</evidence>
<evidence type="ECO:0000256" key="2">
    <source>
        <dbReference type="ARBA" id="ARBA00022475"/>
    </source>
</evidence>
<keyword evidence="7 8" id="KW-0472">Membrane</keyword>
<feature type="transmembrane region" description="Helical" evidence="8">
    <location>
        <begin position="333"/>
        <end position="351"/>
    </location>
</feature>
<organism evidence="9 10">
    <name type="scientific">Clostridium symbiosum</name>
    <name type="common">Bacteroides symbiosus</name>
    <dbReference type="NCBI Taxonomy" id="1512"/>
    <lineage>
        <taxon>Bacteria</taxon>
        <taxon>Bacillati</taxon>
        <taxon>Bacillota</taxon>
        <taxon>Clostridia</taxon>
        <taxon>Lachnospirales</taxon>
        <taxon>Lachnospiraceae</taxon>
        <taxon>Otoolea</taxon>
    </lineage>
</organism>
<gene>
    <name evidence="9" type="ORF">K5I21_24155</name>
</gene>
<feature type="transmembrane region" description="Helical" evidence="8">
    <location>
        <begin position="130"/>
        <end position="148"/>
    </location>
</feature>
<dbReference type="GO" id="GO:0005886">
    <property type="term" value="C:plasma membrane"/>
    <property type="evidence" value="ECO:0007669"/>
    <property type="project" value="UniProtKB-SubCell"/>
</dbReference>
<dbReference type="AlphaFoldDB" id="A0AAW5FAQ5"/>
<evidence type="ECO:0000256" key="5">
    <source>
        <dbReference type="ARBA" id="ARBA00022692"/>
    </source>
</evidence>
<feature type="transmembrane region" description="Helical" evidence="8">
    <location>
        <begin position="248"/>
        <end position="281"/>
    </location>
</feature>
<keyword evidence="2" id="KW-1003">Cell membrane</keyword>
<proteinExistence type="predicted"/>
<keyword evidence="4" id="KW-0808">Transferase</keyword>
<evidence type="ECO:0000313" key="10">
    <source>
        <dbReference type="Proteomes" id="UP001203136"/>
    </source>
</evidence>
<feature type="transmembrane region" description="Helical" evidence="8">
    <location>
        <begin position="293"/>
        <end position="321"/>
    </location>
</feature>
<dbReference type="PANTHER" id="PTHR33908:SF11">
    <property type="entry name" value="MEMBRANE PROTEIN"/>
    <property type="match status" value="1"/>
</dbReference>
<dbReference type="EMBL" id="JAINVB010000002">
    <property type="protein sequence ID" value="MCK0088900.1"/>
    <property type="molecule type" value="Genomic_DNA"/>
</dbReference>
<comment type="caution">
    <text evidence="9">The sequence shown here is derived from an EMBL/GenBank/DDBJ whole genome shotgun (WGS) entry which is preliminary data.</text>
</comment>
<dbReference type="PANTHER" id="PTHR33908">
    <property type="entry name" value="MANNOSYLTRANSFERASE YKCB-RELATED"/>
    <property type="match status" value="1"/>
</dbReference>
<feature type="transmembrane region" description="Helical" evidence="8">
    <location>
        <begin position="505"/>
        <end position="523"/>
    </location>
</feature>